<proteinExistence type="predicted"/>
<evidence type="ECO:0000313" key="3">
    <source>
        <dbReference type="Proteomes" id="UP000018851"/>
    </source>
</evidence>
<dbReference type="RefSeq" id="WP_025290697.1">
    <property type="nucleotide sequence ID" value="NZ_CP006644.1"/>
</dbReference>
<dbReference type="PATRIC" id="fig|1123269.5.peg.607"/>
<protein>
    <recommendedName>
        <fullName evidence="4">DnaT DNA-binding domain-containing protein</fullName>
    </recommendedName>
</protein>
<accession>W0A5P7</accession>
<dbReference type="STRING" id="1123269.NX02_03130"/>
<feature type="region of interest" description="Disordered" evidence="1">
    <location>
        <begin position="59"/>
        <end position="130"/>
    </location>
</feature>
<name>W0A5P7_9SPHN</name>
<dbReference type="OrthoDB" id="7510727at2"/>
<feature type="compositionally biased region" description="Low complexity" evidence="1">
    <location>
        <begin position="204"/>
        <end position="214"/>
    </location>
</feature>
<dbReference type="EMBL" id="CP006644">
    <property type="protein sequence ID" value="AHE52381.1"/>
    <property type="molecule type" value="Genomic_DNA"/>
</dbReference>
<dbReference type="Proteomes" id="UP000018851">
    <property type="component" value="Chromosome"/>
</dbReference>
<dbReference type="KEGG" id="ssan:NX02_03130"/>
<sequence>MSRGGGDDAGALVAALVDAGLAPALLARVARLLGRLDAADAALAAAAIDPVAERRRAYDRERKSAGAGGGRSTGIPADRAAPPPDKETPPTPPKEINPLIDPAGGAPRARRRTTASRLPPDWQPAPLTPGTIAHATVNAWEPGRIERELARFRDHYAAAPGERGLAADWQARWRTWIGNAEQWEQHRNDNRTRHRPPRERPLHRSSAGSAAAAGDDPAFNNPLLGAVLAAAAGRSAGGG</sequence>
<dbReference type="AlphaFoldDB" id="W0A5P7"/>
<feature type="compositionally biased region" description="Basic residues" evidence="1">
    <location>
        <begin position="192"/>
        <end position="203"/>
    </location>
</feature>
<organism evidence="2 3">
    <name type="scientific">Sphingomonas sanxanigenens DSM 19645 = NX02</name>
    <dbReference type="NCBI Taxonomy" id="1123269"/>
    <lineage>
        <taxon>Bacteria</taxon>
        <taxon>Pseudomonadati</taxon>
        <taxon>Pseudomonadota</taxon>
        <taxon>Alphaproteobacteria</taxon>
        <taxon>Sphingomonadales</taxon>
        <taxon>Sphingomonadaceae</taxon>
        <taxon>Sphingomonas</taxon>
    </lineage>
</organism>
<reference evidence="2 3" key="1">
    <citation type="submission" date="2013-07" db="EMBL/GenBank/DDBJ databases">
        <title>Completed genome of Sphingomonas sanxanigenens NX02.</title>
        <authorList>
            <person name="Ma T."/>
            <person name="Huang H."/>
            <person name="Wu M."/>
            <person name="Li X."/>
            <person name="Li G."/>
        </authorList>
    </citation>
    <scope>NUCLEOTIDE SEQUENCE [LARGE SCALE GENOMIC DNA]</scope>
    <source>
        <strain evidence="2 3">NX02</strain>
    </source>
</reference>
<evidence type="ECO:0000256" key="1">
    <source>
        <dbReference type="SAM" id="MobiDB-lite"/>
    </source>
</evidence>
<feature type="region of interest" description="Disordered" evidence="1">
    <location>
        <begin position="184"/>
        <end position="221"/>
    </location>
</feature>
<dbReference type="HOGENOM" id="CLU_1160501_0_0_5"/>
<evidence type="ECO:0008006" key="4">
    <source>
        <dbReference type="Google" id="ProtNLM"/>
    </source>
</evidence>
<evidence type="ECO:0000313" key="2">
    <source>
        <dbReference type="EMBL" id="AHE52381.1"/>
    </source>
</evidence>
<keyword evidence="3" id="KW-1185">Reference proteome</keyword>
<gene>
    <name evidence="2" type="ORF">NX02_03130</name>
</gene>